<dbReference type="InterPro" id="IPR006086">
    <property type="entry name" value="XPG-I_dom"/>
</dbReference>
<dbReference type="GO" id="GO:0006281">
    <property type="term" value="P:DNA repair"/>
    <property type="evidence" value="ECO:0007669"/>
    <property type="project" value="UniProtKB-ARBA"/>
</dbReference>
<dbReference type="Pfam" id="PF18380">
    <property type="entry name" value="GEN1_C"/>
    <property type="match status" value="1"/>
</dbReference>
<keyword evidence="7" id="KW-1185">Reference proteome</keyword>
<dbReference type="SMART" id="SM00484">
    <property type="entry name" value="XPGI"/>
    <property type="match status" value="1"/>
</dbReference>
<dbReference type="Gene3D" id="1.10.150.20">
    <property type="entry name" value="5' to 3' exonuclease, C-terminal subdomain"/>
    <property type="match status" value="1"/>
</dbReference>
<sequence>MGIKGIYGEIGPGERVALSKISIEKYEKTGIPLRIAIDISIWNFQIQSGQGGTNPALRTLYYRLLRLLSISVQPLFVFDGPHKPPVKRNKQTGRGGASIPDLMTKELLKLFGFAYHIAPGEAEAECALLQREGVVDAVLSEDVDTLMFGSGLTFRSWSAGATEKKSGAGSPTHVNVYDAKATKAGKSGLDREGMILVALMSGGDYKTEGIPGCGVKVACEAARAGFGKRLCQIRREDVDAYDRWRADLAHELFTNKSKFFRTKRKALQIPEDFPDRKVLGYYTHPVVSSLAKVERLRDQIIWEGEINIPRLRNFVGDAFEWKGKEGAKKFVRGLAPVLLLTKLRQRGDRQDSGYDDPMLTKISEMELVKSICGQRRHVTTDEVPELRVIYQPLEIVDIDLDEEEDEVEDYGRDGLAPLLEDDQIQAYASDDAAPTDTPRKRGPSPYDPTKADKLWIFESIVKVGVPLTVEDYEEALRDPKKALKQKAAAKRAATKTTKPRASSQSTGGMSKGAMDRFVERSERGIRPTAKASSQSTQNIELSEDDLPPQFLAPSIRSPKSPVPVPVVTKKRLIRGRKPAAVKEKENPRLNPWATSHSSFSQPLPQITKASRLRKPSTPSKTFQPYGSMSPSPKPQYIPSPLSRQKHRQQHVSLSDDEADEPSLPPNRTPVYSDRPSPQKRRSPPPTNTRSGLSSPLAALHTNPSTRPPLTPQPMNRKIDFSLHSSSNKSSSSGCSSISKSSYKTAPSQNYSPGRIIDLTSSPPGTPSAFPEPLIQDFDDSPGYPKLVIPSSSPLPMKMSPQYNNHDYAYDYEHIHDHNNTYTPTYHTTININTTIYNITNSPSHSPLKPKSLKSLSRRNPQGEEEKEGEQINEIETIREQTIETEIVEENVSFDRGKREKNTRRYIMLRESLPGSWREVGREELVEGRSRAWRAEEVEVLDLTGE</sequence>
<feature type="compositionally biased region" description="Basic residues" evidence="3">
    <location>
        <begin position="482"/>
        <end position="493"/>
    </location>
</feature>
<dbReference type="SMART" id="SM00485">
    <property type="entry name" value="XPGN"/>
    <property type="match status" value="1"/>
</dbReference>
<dbReference type="InterPro" id="IPR029060">
    <property type="entry name" value="PIN-like_dom_sf"/>
</dbReference>
<dbReference type="SUPFAM" id="SSF88723">
    <property type="entry name" value="PIN domain-like"/>
    <property type="match status" value="1"/>
</dbReference>
<evidence type="ECO:0000313" key="7">
    <source>
        <dbReference type="Proteomes" id="UP000297777"/>
    </source>
</evidence>
<evidence type="ECO:0000259" key="4">
    <source>
        <dbReference type="SMART" id="SM00484"/>
    </source>
</evidence>
<keyword evidence="2" id="KW-0378">Hydrolase</keyword>
<feature type="compositionally biased region" description="Basic and acidic residues" evidence="3">
    <location>
        <begin position="513"/>
        <end position="525"/>
    </location>
</feature>
<feature type="domain" description="XPG-I" evidence="4">
    <location>
        <begin position="109"/>
        <end position="189"/>
    </location>
</feature>
<dbReference type="GO" id="GO:0017108">
    <property type="term" value="F:5'-flap endonuclease activity"/>
    <property type="evidence" value="ECO:0007669"/>
    <property type="project" value="TreeGrafter"/>
</dbReference>
<feature type="compositionally biased region" description="Polar residues" evidence="3">
    <location>
        <begin position="592"/>
        <end position="608"/>
    </location>
</feature>
<dbReference type="PRINTS" id="PR00853">
    <property type="entry name" value="XPGRADSUPER"/>
</dbReference>
<dbReference type="Proteomes" id="UP000297777">
    <property type="component" value="Unassembled WGS sequence"/>
</dbReference>
<dbReference type="Gene3D" id="3.40.50.1010">
    <property type="entry name" value="5'-nuclease"/>
    <property type="match status" value="2"/>
</dbReference>
<dbReference type="FunFam" id="3.40.50.1010:FF:000037">
    <property type="entry name" value="Rad2-like endonuclease, putative (AFU_orthologue AFUA_3G13260)"/>
    <property type="match status" value="1"/>
</dbReference>
<protein>
    <recommendedName>
        <fullName evidence="8">XPG-I domain-containing protein</fullName>
    </recommendedName>
</protein>
<feature type="region of interest" description="Disordered" evidence="3">
    <location>
        <begin position="839"/>
        <end position="870"/>
    </location>
</feature>
<evidence type="ECO:0000256" key="3">
    <source>
        <dbReference type="SAM" id="MobiDB-lite"/>
    </source>
</evidence>
<dbReference type="PANTHER" id="PTHR11081:SF75">
    <property type="entry name" value="ENDONUCLEASE, PUTATIVE (AFU_ORTHOLOGUE AFUA_3G13260)-RELATED"/>
    <property type="match status" value="1"/>
</dbReference>
<evidence type="ECO:0000256" key="2">
    <source>
        <dbReference type="ARBA" id="ARBA00022801"/>
    </source>
</evidence>
<feature type="compositionally biased region" description="Basic residues" evidence="3">
    <location>
        <begin position="568"/>
        <end position="579"/>
    </location>
</feature>
<dbReference type="FunFam" id="3.40.50.1010:FF:000051">
    <property type="entry name" value="Rad2-like endonuclease, putative (AFU_orthologue AFUA_3G13260)"/>
    <property type="match status" value="1"/>
</dbReference>
<gene>
    <name evidence="6" type="ORF">BTUL_0009g00780</name>
</gene>
<dbReference type="AlphaFoldDB" id="A0A4Z1F4Z1"/>
<dbReference type="SUPFAM" id="SSF47807">
    <property type="entry name" value="5' to 3' exonuclease, C-terminal subdomain"/>
    <property type="match status" value="1"/>
</dbReference>
<organism evidence="6 7">
    <name type="scientific">Botrytis tulipae</name>
    <dbReference type="NCBI Taxonomy" id="87230"/>
    <lineage>
        <taxon>Eukaryota</taxon>
        <taxon>Fungi</taxon>
        <taxon>Dikarya</taxon>
        <taxon>Ascomycota</taxon>
        <taxon>Pezizomycotina</taxon>
        <taxon>Leotiomycetes</taxon>
        <taxon>Helotiales</taxon>
        <taxon>Sclerotiniaceae</taxon>
        <taxon>Botrytis</taxon>
    </lineage>
</organism>
<feature type="compositionally biased region" description="Low complexity" evidence="3">
    <location>
        <begin position="721"/>
        <end position="747"/>
    </location>
</feature>
<dbReference type="InterPro" id="IPR037316">
    <property type="entry name" value="Yen1_H3TH"/>
</dbReference>
<dbReference type="CDD" id="cd09870">
    <property type="entry name" value="PIN_YEN1"/>
    <property type="match status" value="1"/>
</dbReference>
<feature type="compositionally biased region" description="Low complexity" evidence="3">
    <location>
        <begin position="839"/>
        <end position="854"/>
    </location>
</feature>
<feature type="compositionally biased region" description="Polar residues" evidence="3">
    <location>
        <begin position="530"/>
        <end position="540"/>
    </location>
</feature>
<feature type="region of interest" description="Disordered" evidence="3">
    <location>
        <begin position="428"/>
        <end position="448"/>
    </location>
</feature>
<dbReference type="InterPro" id="IPR006084">
    <property type="entry name" value="XPG/Rad2"/>
</dbReference>
<evidence type="ECO:0000256" key="1">
    <source>
        <dbReference type="ARBA" id="ARBA00022722"/>
    </source>
</evidence>
<feature type="domain" description="XPG N-terminal" evidence="5">
    <location>
        <begin position="1"/>
        <end position="101"/>
    </location>
</feature>
<dbReference type="InterPro" id="IPR006085">
    <property type="entry name" value="XPG_DNA_repair_N"/>
</dbReference>
<evidence type="ECO:0008006" key="8">
    <source>
        <dbReference type="Google" id="ProtNLM"/>
    </source>
</evidence>
<dbReference type="CDD" id="cd09906">
    <property type="entry name" value="H3TH_YEN1"/>
    <property type="match status" value="1"/>
</dbReference>
<dbReference type="Pfam" id="PF00867">
    <property type="entry name" value="XPG_I"/>
    <property type="match status" value="1"/>
</dbReference>
<evidence type="ECO:0000259" key="5">
    <source>
        <dbReference type="SMART" id="SM00485"/>
    </source>
</evidence>
<keyword evidence="1" id="KW-0540">Nuclease</keyword>
<dbReference type="EMBL" id="PQXH01000009">
    <property type="protein sequence ID" value="TGO18559.1"/>
    <property type="molecule type" value="Genomic_DNA"/>
</dbReference>
<evidence type="ECO:0000313" key="6">
    <source>
        <dbReference type="EMBL" id="TGO18559.1"/>
    </source>
</evidence>
<dbReference type="InterPro" id="IPR041177">
    <property type="entry name" value="GEN1_C"/>
</dbReference>
<comment type="caution">
    <text evidence="6">The sequence shown here is derived from an EMBL/GenBank/DDBJ whole genome shotgun (WGS) entry which is preliminary data.</text>
</comment>
<accession>A0A4Z1F4Z1</accession>
<dbReference type="OrthoDB" id="2959108at2759"/>
<dbReference type="PANTHER" id="PTHR11081">
    <property type="entry name" value="FLAP ENDONUCLEASE FAMILY MEMBER"/>
    <property type="match status" value="1"/>
</dbReference>
<feature type="region of interest" description="Disordered" evidence="3">
    <location>
        <begin position="481"/>
        <end position="767"/>
    </location>
</feature>
<dbReference type="GO" id="GO:0008821">
    <property type="term" value="F:crossover junction DNA endonuclease activity"/>
    <property type="evidence" value="ECO:0007669"/>
    <property type="project" value="InterPro"/>
</dbReference>
<name>A0A4Z1F4Z1_9HELO</name>
<feature type="compositionally biased region" description="Polar residues" evidence="3">
    <location>
        <begin position="616"/>
        <end position="630"/>
    </location>
</feature>
<reference evidence="6 7" key="1">
    <citation type="submission" date="2017-12" db="EMBL/GenBank/DDBJ databases">
        <title>Comparative genomics of Botrytis spp.</title>
        <authorList>
            <person name="Valero-Jimenez C.A."/>
            <person name="Tapia P."/>
            <person name="Veloso J."/>
            <person name="Silva-Moreno E."/>
            <person name="Staats M."/>
            <person name="Valdes J.H."/>
            <person name="Van Kan J.A.L."/>
        </authorList>
    </citation>
    <scope>NUCLEOTIDE SEQUENCE [LARGE SCALE GENOMIC DNA]</scope>
    <source>
        <strain evidence="6 7">Bt9001</strain>
    </source>
</reference>
<proteinExistence type="predicted"/>
<dbReference type="InterPro" id="IPR036279">
    <property type="entry name" value="5-3_exonuclease_C_sf"/>
</dbReference>
<dbReference type="Pfam" id="PF00752">
    <property type="entry name" value="XPG_N"/>
    <property type="match status" value="1"/>
</dbReference>